<feature type="non-terminal residue" evidence="2">
    <location>
        <position position="303"/>
    </location>
</feature>
<dbReference type="Pfam" id="PF23571">
    <property type="entry name" value="GH3_M"/>
    <property type="match status" value="1"/>
</dbReference>
<organism evidence="2">
    <name type="scientific">Capitella teleta</name>
    <name type="common">Polychaete worm</name>
    <dbReference type="NCBI Taxonomy" id="283909"/>
    <lineage>
        <taxon>Eukaryota</taxon>
        <taxon>Metazoa</taxon>
        <taxon>Spiralia</taxon>
        <taxon>Lophotrochozoa</taxon>
        <taxon>Annelida</taxon>
        <taxon>Polychaeta</taxon>
        <taxon>Sedentaria</taxon>
        <taxon>Scolecida</taxon>
        <taxon>Capitellidae</taxon>
        <taxon>Capitella</taxon>
    </lineage>
</organism>
<dbReference type="OMA" id="IKECCIA"/>
<dbReference type="InterPro" id="IPR055377">
    <property type="entry name" value="GH3_M"/>
</dbReference>
<evidence type="ECO:0000313" key="2">
    <source>
        <dbReference type="EMBL" id="ELU13692.1"/>
    </source>
</evidence>
<evidence type="ECO:0000313" key="3">
    <source>
        <dbReference type="EnsemblMetazoa" id="CapteP73892"/>
    </source>
</evidence>
<sequence>LQRNAAIRFKAKDRFTEDGVPMGPASCHFAPLAPYVVTPIGAGMIQNEHKQCYVTALFCLAEKNLQYIDGMMAPMCLTFFRTMEQNSDQLVSDLRTGRLFEGLEVDDDVRRTVNEHLKADPRRADEVQKEFHKGSESLASRLWPCLRIVSMTTTGEFEVTARLLRASFLKEVFIMCAAHGATEANCGVVPDASKDSVAETPKYAFSHSTTFFEFIPEENIGEENPKTLFLDQLEKGQSYELVVTNSNGFYRYRLGDVIRVIGYFNQDPLYEFMYRSGQLLSVKGEKTSSVDFYEALRSSEREW</sequence>
<dbReference type="AlphaFoldDB" id="R7V5H4"/>
<evidence type="ECO:0000313" key="4">
    <source>
        <dbReference type="Proteomes" id="UP000014760"/>
    </source>
</evidence>
<reference evidence="2 4" key="2">
    <citation type="journal article" date="2013" name="Nature">
        <title>Insights into bilaterian evolution from three spiralian genomes.</title>
        <authorList>
            <person name="Simakov O."/>
            <person name="Marletaz F."/>
            <person name="Cho S.J."/>
            <person name="Edsinger-Gonzales E."/>
            <person name="Havlak P."/>
            <person name="Hellsten U."/>
            <person name="Kuo D.H."/>
            <person name="Larsson T."/>
            <person name="Lv J."/>
            <person name="Arendt D."/>
            <person name="Savage R."/>
            <person name="Osoegawa K."/>
            <person name="de Jong P."/>
            <person name="Grimwood J."/>
            <person name="Chapman J.A."/>
            <person name="Shapiro H."/>
            <person name="Aerts A."/>
            <person name="Otillar R.P."/>
            <person name="Terry A.Y."/>
            <person name="Boore J.L."/>
            <person name="Grigoriev I.V."/>
            <person name="Lindberg D.R."/>
            <person name="Seaver E.C."/>
            <person name="Weisblat D.A."/>
            <person name="Putnam N.H."/>
            <person name="Rokhsar D.S."/>
        </authorList>
    </citation>
    <scope>NUCLEOTIDE SEQUENCE</scope>
    <source>
        <strain evidence="2 4">I ESC-2004</strain>
    </source>
</reference>
<name>R7V5H4_CAPTE</name>
<dbReference type="HOGENOM" id="CLU_016249_3_0_1"/>
<feature type="non-terminal residue" evidence="2">
    <location>
        <position position="1"/>
    </location>
</feature>
<keyword evidence="4" id="KW-1185">Reference proteome</keyword>
<protein>
    <recommendedName>
        <fullName evidence="1">GH3 middle domain-containing protein</fullName>
    </recommendedName>
</protein>
<reference evidence="4" key="1">
    <citation type="submission" date="2012-12" db="EMBL/GenBank/DDBJ databases">
        <authorList>
            <person name="Hellsten U."/>
            <person name="Grimwood J."/>
            <person name="Chapman J.A."/>
            <person name="Shapiro H."/>
            <person name="Aerts A."/>
            <person name="Otillar R.P."/>
            <person name="Terry A.Y."/>
            <person name="Boore J.L."/>
            <person name="Simakov O."/>
            <person name="Marletaz F."/>
            <person name="Cho S.-J."/>
            <person name="Edsinger-Gonzales E."/>
            <person name="Havlak P."/>
            <person name="Kuo D.-H."/>
            <person name="Larsson T."/>
            <person name="Lv J."/>
            <person name="Arendt D."/>
            <person name="Savage R."/>
            <person name="Osoegawa K."/>
            <person name="de Jong P."/>
            <person name="Lindberg D.R."/>
            <person name="Seaver E.C."/>
            <person name="Weisblat D.A."/>
            <person name="Putnam N.H."/>
            <person name="Grigoriev I.V."/>
            <person name="Rokhsar D.S."/>
        </authorList>
    </citation>
    <scope>NUCLEOTIDE SEQUENCE</scope>
    <source>
        <strain evidence="4">I ESC-2004</strain>
    </source>
</reference>
<dbReference type="PANTHER" id="PTHR31901:SF9">
    <property type="entry name" value="GH3 DOMAIN-CONTAINING PROTEIN"/>
    <property type="match status" value="1"/>
</dbReference>
<proteinExistence type="predicted"/>
<reference evidence="3" key="3">
    <citation type="submission" date="2015-06" db="UniProtKB">
        <authorList>
            <consortium name="EnsemblMetazoa"/>
        </authorList>
    </citation>
    <scope>IDENTIFICATION</scope>
</reference>
<dbReference type="EMBL" id="KB295062">
    <property type="protein sequence ID" value="ELU13692.1"/>
    <property type="molecule type" value="Genomic_DNA"/>
</dbReference>
<feature type="domain" description="GH3 middle" evidence="1">
    <location>
        <begin position="204"/>
        <end position="275"/>
    </location>
</feature>
<dbReference type="Proteomes" id="UP000014760">
    <property type="component" value="Unassembled WGS sequence"/>
</dbReference>
<dbReference type="GO" id="GO:0016881">
    <property type="term" value="F:acid-amino acid ligase activity"/>
    <property type="evidence" value="ECO:0007669"/>
    <property type="project" value="TreeGrafter"/>
</dbReference>
<dbReference type="EMBL" id="AMQN01000738">
    <property type="status" value="NOT_ANNOTATED_CDS"/>
    <property type="molecule type" value="Genomic_DNA"/>
</dbReference>
<dbReference type="EnsemblMetazoa" id="CapteT73892">
    <property type="protein sequence ID" value="CapteP73892"/>
    <property type="gene ID" value="CapteG73892"/>
</dbReference>
<dbReference type="GO" id="GO:0005737">
    <property type="term" value="C:cytoplasm"/>
    <property type="evidence" value="ECO:0007669"/>
    <property type="project" value="TreeGrafter"/>
</dbReference>
<gene>
    <name evidence="2" type="ORF">CAPTEDRAFT_73892</name>
</gene>
<dbReference type="PANTHER" id="PTHR31901">
    <property type="entry name" value="GH3 DOMAIN-CONTAINING PROTEIN"/>
    <property type="match status" value="1"/>
</dbReference>
<accession>R7V5H4</accession>
<dbReference type="OrthoDB" id="10004661at2759"/>
<dbReference type="InterPro" id="IPR004993">
    <property type="entry name" value="GH3"/>
</dbReference>
<dbReference type="Pfam" id="PF03321">
    <property type="entry name" value="GH3"/>
    <property type="match status" value="1"/>
</dbReference>
<evidence type="ECO:0000259" key="1">
    <source>
        <dbReference type="Pfam" id="PF23571"/>
    </source>
</evidence>